<dbReference type="GeneID" id="17304915"/>
<dbReference type="KEGG" id="gtt:GUITHDRAFT_151855"/>
<evidence type="ECO:0000256" key="7">
    <source>
        <dbReference type="SAM" id="SignalP"/>
    </source>
</evidence>
<comment type="subcellular location">
    <subcellularLocation>
        <location evidence="1">Membrane</location>
        <topology evidence="1">Multi-pass membrane protein</topology>
    </subcellularLocation>
</comment>
<reference evidence="10" key="2">
    <citation type="submission" date="2012-11" db="EMBL/GenBank/DDBJ databases">
        <authorList>
            <person name="Kuo A."/>
            <person name="Curtis B.A."/>
            <person name="Tanifuji G."/>
            <person name="Burki F."/>
            <person name="Gruber A."/>
            <person name="Irimia M."/>
            <person name="Maruyama S."/>
            <person name="Arias M.C."/>
            <person name="Ball S.G."/>
            <person name="Gile G.H."/>
            <person name="Hirakawa Y."/>
            <person name="Hopkins J.F."/>
            <person name="Rensing S.A."/>
            <person name="Schmutz J."/>
            <person name="Symeonidi A."/>
            <person name="Elias M."/>
            <person name="Eveleigh R.J."/>
            <person name="Herman E.K."/>
            <person name="Klute M.J."/>
            <person name="Nakayama T."/>
            <person name="Obornik M."/>
            <person name="Reyes-Prieto A."/>
            <person name="Armbrust E.V."/>
            <person name="Aves S.J."/>
            <person name="Beiko R.G."/>
            <person name="Coutinho P."/>
            <person name="Dacks J.B."/>
            <person name="Durnford D.G."/>
            <person name="Fast N.M."/>
            <person name="Green B.R."/>
            <person name="Grisdale C."/>
            <person name="Hempe F."/>
            <person name="Henrissat B."/>
            <person name="Hoppner M.P."/>
            <person name="Ishida K.-I."/>
            <person name="Kim E."/>
            <person name="Koreny L."/>
            <person name="Kroth P.G."/>
            <person name="Liu Y."/>
            <person name="Malik S.-B."/>
            <person name="Maier U.G."/>
            <person name="McRose D."/>
            <person name="Mock T."/>
            <person name="Neilson J.A."/>
            <person name="Onodera N.T."/>
            <person name="Poole A.M."/>
            <person name="Pritham E.J."/>
            <person name="Richards T.A."/>
            <person name="Rocap G."/>
            <person name="Roy S.W."/>
            <person name="Sarai C."/>
            <person name="Schaack S."/>
            <person name="Shirato S."/>
            <person name="Slamovits C.H."/>
            <person name="Spencer D.F."/>
            <person name="Suzuki S."/>
            <person name="Worden A.Z."/>
            <person name="Zauner S."/>
            <person name="Barry K."/>
            <person name="Bell C."/>
            <person name="Bharti A.K."/>
            <person name="Crow J.A."/>
            <person name="Grimwood J."/>
            <person name="Kramer R."/>
            <person name="Lindquist E."/>
            <person name="Lucas S."/>
            <person name="Salamov A."/>
            <person name="McFadden G.I."/>
            <person name="Lane C.E."/>
            <person name="Keeling P.J."/>
            <person name="Gray M.W."/>
            <person name="Grigoriev I.V."/>
            <person name="Archibald J.M."/>
        </authorList>
    </citation>
    <scope>NUCLEOTIDE SEQUENCE</scope>
    <source>
        <strain evidence="10">CCMP2712</strain>
    </source>
</reference>
<evidence type="ECO:0000256" key="1">
    <source>
        <dbReference type="ARBA" id="ARBA00004141"/>
    </source>
</evidence>
<evidence type="ECO:0000256" key="3">
    <source>
        <dbReference type="ARBA" id="ARBA00022692"/>
    </source>
</evidence>
<evidence type="ECO:0000313" key="8">
    <source>
        <dbReference type="EMBL" id="EKX48305.1"/>
    </source>
</evidence>
<evidence type="ECO:0000313" key="10">
    <source>
        <dbReference type="Proteomes" id="UP000011087"/>
    </source>
</evidence>
<keyword evidence="5 6" id="KW-0472">Membrane</keyword>
<gene>
    <name evidence="8" type="ORF">GUITHDRAFT_151855</name>
</gene>
<reference evidence="9" key="3">
    <citation type="submission" date="2015-06" db="UniProtKB">
        <authorList>
            <consortium name="EnsemblProtists"/>
        </authorList>
    </citation>
    <scope>IDENTIFICATION</scope>
</reference>
<proteinExistence type="inferred from homology"/>
<feature type="chain" id="PRO_5008771461" evidence="7">
    <location>
        <begin position="17"/>
        <end position="180"/>
    </location>
</feature>
<evidence type="ECO:0000256" key="5">
    <source>
        <dbReference type="ARBA" id="ARBA00023136"/>
    </source>
</evidence>
<dbReference type="Proteomes" id="UP000011087">
    <property type="component" value="Unassembled WGS sequence"/>
</dbReference>
<accession>L1JJR3</accession>
<sequence length="180" mass="19724">MAFGVAWLVFIDSIIQYNTCLDRVNVDDICAWGKPPNNQTIAHASDRNVLLMTTPAPPQWPAITGRPALVYLPGVLGAVALFMVNTVEPYQLSMSYAEMVEGASPTALKIWLFVGMLAGLTSIILSVWVLLDVYMRDPALHHEPAIAAIVQSVFIFVSSGIFWVGRSYGEDDLWGSDPLL</sequence>
<feature type="signal peptide" evidence="7">
    <location>
        <begin position="1"/>
        <end position="16"/>
    </location>
</feature>
<dbReference type="EMBL" id="JH992986">
    <property type="protein sequence ID" value="EKX48305.1"/>
    <property type="molecule type" value="Genomic_DNA"/>
</dbReference>
<dbReference type="PaxDb" id="55529-EKX48305"/>
<dbReference type="InterPro" id="IPR007919">
    <property type="entry name" value="UPF0220"/>
</dbReference>
<reference evidence="8 10" key="1">
    <citation type="journal article" date="2012" name="Nature">
        <title>Algal genomes reveal evolutionary mosaicism and the fate of nucleomorphs.</title>
        <authorList>
            <consortium name="DOE Joint Genome Institute"/>
            <person name="Curtis B.A."/>
            <person name="Tanifuji G."/>
            <person name="Burki F."/>
            <person name="Gruber A."/>
            <person name="Irimia M."/>
            <person name="Maruyama S."/>
            <person name="Arias M.C."/>
            <person name="Ball S.G."/>
            <person name="Gile G.H."/>
            <person name="Hirakawa Y."/>
            <person name="Hopkins J.F."/>
            <person name="Kuo A."/>
            <person name="Rensing S.A."/>
            <person name="Schmutz J."/>
            <person name="Symeonidi A."/>
            <person name="Elias M."/>
            <person name="Eveleigh R.J."/>
            <person name="Herman E.K."/>
            <person name="Klute M.J."/>
            <person name="Nakayama T."/>
            <person name="Obornik M."/>
            <person name="Reyes-Prieto A."/>
            <person name="Armbrust E.V."/>
            <person name="Aves S.J."/>
            <person name="Beiko R.G."/>
            <person name="Coutinho P."/>
            <person name="Dacks J.B."/>
            <person name="Durnford D.G."/>
            <person name="Fast N.M."/>
            <person name="Green B.R."/>
            <person name="Grisdale C.J."/>
            <person name="Hempel F."/>
            <person name="Henrissat B."/>
            <person name="Hoppner M.P."/>
            <person name="Ishida K."/>
            <person name="Kim E."/>
            <person name="Koreny L."/>
            <person name="Kroth P.G."/>
            <person name="Liu Y."/>
            <person name="Malik S.B."/>
            <person name="Maier U.G."/>
            <person name="McRose D."/>
            <person name="Mock T."/>
            <person name="Neilson J.A."/>
            <person name="Onodera N.T."/>
            <person name="Poole A.M."/>
            <person name="Pritham E.J."/>
            <person name="Richards T.A."/>
            <person name="Rocap G."/>
            <person name="Roy S.W."/>
            <person name="Sarai C."/>
            <person name="Schaack S."/>
            <person name="Shirato S."/>
            <person name="Slamovits C.H."/>
            <person name="Spencer D.F."/>
            <person name="Suzuki S."/>
            <person name="Worden A.Z."/>
            <person name="Zauner S."/>
            <person name="Barry K."/>
            <person name="Bell C."/>
            <person name="Bharti A.K."/>
            <person name="Crow J.A."/>
            <person name="Grimwood J."/>
            <person name="Kramer R."/>
            <person name="Lindquist E."/>
            <person name="Lucas S."/>
            <person name="Salamov A."/>
            <person name="McFadden G.I."/>
            <person name="Lane C.E."/>
            <person name="Keeling P.J."/>
            <person name="Gray M.W."/>
            <person name="Grigoriev I.V."/>
            <person name="Archibald J.M."/>
        </authorList>
    </citation>
    <scope>NUCLEOTIDE SEQUENCE</scope>
    <source>
        <strain evidence="8 10">CCMP2712</strain>
    </source>
</reference>
<feature type="transmembrane region" description="Helical" evidence="6">
    <location>
        <begin position="110"/>
        <end position="133"/>
    </location>
</feature>
<keyword evidence="3 6" id="KW-0812">Transmembrane</keyword>
<keyword evidence="7" id="KW-0732">Signal</keyword>
<dbReference type="eggNOG" id="KOG3393">
    <property type="taxonomic scope" value="Eukaryota"/>
</dbReference>
<comment type="similarity">
    <text evidence="2">Belongs to the UPF0220 family.</text>
</comment>
<protein>
    <submittedName>
        <fullName evidence="8 9">Uncharacterized protein</fullName>
    </submittedName>
</protein>
<evidence type="ECO:0000256" key="2">
    <source>
        <dbReference type="ARBA" id="ARBA00005335"/>
    </source>
</evidence>
<keyword evidence="10" id="KW-1185">Reference proteome</keyword>
<dbReference type="OrthoDB" id="268928at2759"/>
<dbReference type="OMA" id="LWIMFAD"/>
<dbReference type="RefSeq" id="XP_005835285.1">
    <property type="nucleotide sequence ID" value="XM_005835228.1"/>
</dbReference>
<dbReference type="STRING" id="905079.L1JJR3"/>
<dbReference type="EnsemblProtists" id="EKX48305">
    <property type="protein sequence ID" value="EKX48305"/>
    <property type="gene ID" value="GUITHDRAFT_151855"/>
</dbReference>
<dbReference type="AlphaFoldDB" id="L1JJR3"/>
<dbReference type="PANTHER" id="PTHR13180">
    <property type="entry name" value="SMALL MEMBRANE PROTEIN-RELATED"/>
    <property type="match status" value="1"/>
</dbReference>
<evidence type="ECO:0000313" key="9">
    <source>
        <dbReference type="EnsemblProtists" id="EKX48305"/>
    </source>
</evidence>
<dbReference type="Pfam" id="PF05255">
    <property type="entry name" value="UPF0220"/>
    <property type="match status" value="1"/>
</dbReference>
<organism evidence="8">
    <name type="scientific">Guillardia theta (strain CCMP2712)</name>
    <name type="common">Cryptophyte</name>
    <dbReference type="NCBI Taxonomy" id="905079"/>
    <lineage>
        <taxon>Eukaryota</taxon>
        <taxon>Cryptophyceae</taxon>
        <taxon>Pyrenomonadales</taxon>
        <taxon>Geminigeraceae</taxon>
        <taxon>Guillardia</taxon>
    </lineage>
</organism>
<feature type="transmembrane region" description="Helical" evidence="6">
    <location>
        <begin position="145"/>
        <end position="165"/>
    </location>
</feature>
<keyword evidence="4 6" id="KW-1133">Transmembrane helix</keyword>
<evidence type="ECO:0000256" key="4">
    <source>
        <dbReference type="ARBA" id="ARBA00022989"/>
    </source>
</evidence>
<name>L1JJR3_GUITC</name>
<dbReference type="GO" id="GO:0016020">
    <property type="term" value="C:membrane"/>
    <property type="evidence" value="ECO:0007669"/>
    <property type="project" value="UniProtKB-SubCell"/>
</dbReference>
<dbReference type="HOGENOM" id="CLU_1268994_0_0_1"/>
<evidence type="ECO:0000256" key="6">
    <source>
        <dbReference type="SAM" id="Phobius"/>
    </source>
</evidence>
<feature type="transmembrane region" description="Helical" evidence="6">
    <location>
        <begin position="68"/>
        <end position="90"/>
    </location>
</feature>